<dbReference type="Proteomes" id="UP000305836">
    <property type="component" value="Unassembled WGS sequence"/>
</dbReference>
<sequence>MTTSLQLTIDSWEAQLDRLAEISVANDWFLEEQRLAEALHTIAVYRDHILPVLSDRDPRLAVQMTVLIDRREVLRDDLYRTVHPPNSYEEVAQTIIMLRSLAQVAANTEQALEDAGPRY</sequence>
<gene>
    <name evidence="1" type="ORF">FDA38_27165</name>
</gene>
<accession>A0A4V5UXR7</accession>
<dbReference type="RefSeq" id="WP_137256972.1">
    <property type="nucleotide sequence ID" value="NZ_JBHSPQ010000003.1"/>
</dbReference>
<proteinExistence type="predicted"/>
<keyword evidence="2" id="KW-1185">Reference proteome</keyword>
<dbReference type="EMBL" id="SZPZ01000004">
    <property type="protein sequence ID" value="TKK76103.1"/>
    <property type="molecule type" value="Genomic_DNA"/>
</dbReference>
<comment type="caution">
    <text evidence="1">The sequence shown here is derived from an EMBL/GenBank/DDBJ whole genome shotgun (WGS) entry which is preliminary data.</text>
</comment>
<dbReference type="OrthoDB" id="3828580at2"/>
<evidence type="ECO:0000313" key="2">
    <source>
        <dbReference type="Proteomes" id="UP000305836"/>
    </source>
</evidence>
<protein>
    <submittedName>
        <fullName evidence="1">Uncharacterized protein</fullName>
    </submittedName>
</protein>
<organism evidence="1 2">
    <name type="scientific">Kribbella jiaozuonensis</name>
    <dbReference type="NCBI Taxonomy" id="2575441"/>
    <lineage>
        <taxon>Bacteria</taxon>
        <taxon>Bacillati</taxon>
        <taxon>Actinomycetota</taxon>
        <taxon>Actinomycetes</taxon>
        <taxon>Propionibacteriales</taxon>
        <taxon>Kribbellaceae</taxon>
        <taxon>Kribbella</taxon>
    </lineage>
</organism>
<name>A0A4V5UXR7_9ACTN</name>
<dbReference type="AlphaFoldDB" id="A0A4V5UXR7"/>
<evidence type="ECO:0000313" key="1">
    <source>
        <dbReference type="EMBL" id="TKK76103.1"/>
    </source>
</evidence>
<reference evidence="1 2" key="1">
    <citation type="submission" date="2019-04" db="EMBL/GenBank/DDBJ databases">
        <title>Kribbella sp. NEAU-THZ 27 nov., a novel actinomycete isolated from soil.</title>
        <authorList>
            <person name="Duan L."/>
        </authorList>
    </citation>
    <scope>NUCLEOTIDE SEQUENCE [LARGE SCALE GENOMIC DNA]</scope>
    <source>
        <strain evidence="2">NEAU-THZ27</strain>
    </source>
</reference>